<evidence type="ECO:0000313" key="8">
    <source>
        <dbReference type="EMBL" id="RHW29980.1"/>
    </source>
</evidence>
<proteinExistence type="inferred from homology"/>
<comment type="cofactor">
    <cofactor evidence="1">
        <name>pyridoxal 5'-phosphate</name>
        <dbReference type="ChEBI" id="CHEBI:597326"/>
    </cofactor>
</comment>
<dbReference type="RefSeq" id="WP_118890186.1">
    <property type="nucleotide sequence ID" value="NZ_PHUT01000014.1"/>
</dbReference>
<reference evidence="8 9" key="1">
    <citation type="journal article" date="2007" name="Int. J. Syst. Evol. Microbiol.">
        <title>Oceanobacillus profundus sp. nov., isolated from a deep-sea sediment core.</title>
        <authorList>
            <person name="Kim Y.G."/>
            <person name="Choi D.H."/>
            <person name="Hyun S."/>
            <person name="Cho B.C."/>
        </authorList>
    </citation>
    <scope>NUCLEOTIDE SEQUENCE [LARGE SCALE GENOMIC DNA]</scope>
    <source>
        <strain evidence="8 9">DSM 18246</strain>
    </source>
</reference>
<dbReference type="Pfam" id="PF00155">
    <property type="entry name" value="Aminotran_1_2"/>
    <property type="match status" value="1"/>
</dbReference>
<keyword evidence="4 8" id="KW-0032">Aminotransferase</keyword>
<dbReference type="InterPro" id="IPR050859">
    <property type="entry name" value="Class-I_PLP-dep_aminotransf"/>
</dbReference>
<dbReference type="Gene3D" id="3.90.1150.10">
    <property type="entry name" value="Aspartate Aminotransferase, domain 1"/>
    <property type="match status" value="1"/>
</dbReference>
<evidence type="ECO:0000313" key="9">
    <source>
        <dbReference type="Proteomes" id="UP000285456"/>
    </source>
</evidence>
<keyword evidence="9" id="KW-1185">Reference proteome</keyword>
<sequence>MENKFAKRAHFVKSSETREILKVTERPEVISFAGGLPAPELFPLEALKDVCNAVLSEEGAASLQYSTTEGYVPLREAINRRMKAVGINATVENVLITSGSQQAIDLTGKLFIDEGDTIICESPTYLAAINTFKTYNANFVEVAMDDDGMVMEELEEKLQKHPNTKFIYTIPDFQNPTGRTLKLDRRKRMIELANQYDVLIVEDNPYGAIRFAGEELPPVKHFDTEDRVIYLSTFSKIFTPGLRLGWICADQAFIDKYVAFKQTADLHTDSFAQRITAKYMELYDMEEHINQIKAVYKERCAAMLSCVETFFPKNLSYSKPEGGLFIWVELPEDIDSTHIFTECLKNNVACVPGTPFFPNGTKKSTFRLNFSNMSKEKIIEGMKRIGEVLNRELEKETAIL</sequence>
<dbReference type="InterPro" id="IPR015424">
    <property type="entry name" value="PyrdxlP-dep_Trfase"/>
</dbReference>
<dbReference type="PANTHER" id="PTHR42790:SF19">
    <property type="entry name" value="KYNURENINE_ALPHA-AMINOADIPATE AMINOTRANSFERASE, MITOCHONDRIAL"/>
    <property type="match status" value="1"/>
</dbReference>
<evidence type="ECO:0000256" key="5">
    <source>
        <dbReference type="ARBA" id="ARBA00022679"/>
    </source>
</evidence>
<protein>
    <submittedName>
        <fullName evidence="8">PLP-dependent aminotransferase family protein</fullName>
    </submittedName>
</protein>
<evidence type="ECO:0000256" key="6">
    <source>
        <dbReference type="ARBA" id="ARBA00022898"/>
    </source>
</evidence>
<dbReference type="CDD" id="cd00609">
    <property type="entry name" value="AAT_like"/>
    <property type="match status" value="1"/>
</dbReference>
<comment type="subunit">
    <text evidence="3">Homodimer.</text>
</comment>
<keyword evidence="6" id="KW-0663">Pyridoxal phosphate</keyword>
<dbReference type="FunFam" id="3.40.640.10:FF:000053">
    <property type="entry name" value="Aminotransferase, class I"/>
    <property type="match status" value="1"/>
</dbReference>
<dbReference type="InterPro" id="IPR004839">
    <property type="entry name" value="Aminotransferase_I/II_large"/>
</dbReference>
<dbReference type="Proteomes" id="UP000285456">
    <property type="component" value="Unassembled WGS sequence"/>
</dbReference>
<evidence type="ECO:0000256" key="2">
    <source>
        <dbReference type="ARBA" id="ARBA00007441"/>
    </source>
</evidence>
<name>A0A417YBC2_9BACI</name>
<dbReference type="InterPro" id="IPR015421">
    <property type="entry name" value="PyrdxlP-dep_Trfase_major"/>
</dbReference>
<evidence type="ECO:0000259" key="7">
    <source>
        <dbReference type="Pfam" id="PF00155"/>
    </source>
</evidence>
<dbReference type="EMBL" id="QWEH01000017">
    <property type="protein sequence ID" value="RHW29980.1"/>
    <property type="molecule type" value="Genomic_DNA"/>
</dbReference>
<comment type="similarity">
    <text evidence="2">Belongs to the class-I pyridoxal-phosphate-dependent aminotransferase family.</text>
</comment>
<dbReference type="SUPFAM" id="SSF53383">
    <property type="entry name" value="PLP-dependent transferases"/>
    <property type="match status" value="1"/>
</dbReference>
<dbReference type="Gene3D" id="3.40.640.10">
    <property type="entry name" value="Type I PLP-dependent aspartate aminotransferase-like (Major domain)"/>
    <property type="match status" value="1"/>
</dbReference>
<comment type="caution">
    <text evidence="8">The sequence shown here is derived from an EMBL/GenBank/DDBJ whole genome shotgun (WGS) entry which is preliminary data.</text>
</comment>
<dbReference type="AlphaFoldDB" id="A0A417YBC2"/>
<dbReference type="InterPro" id="IPR015422">
    <property type="entry name" value="PyrdxlP-dep_Trfase_small"/>
</dbReference>
<evidence type="ECO:0000256" key="4">
    <source>
        <dbReference type="ARBA" id="ARBA00022576"/>
    </source>
</evidence>
<accession>A0A417YBC2</accession>
<keyword evidence="5 8" id="KW-0808">Transferase</keyword>
<organism evidence="8 9">
    <name type="scientific">Oceanobacillus profundus</name>
    <dbReference type="NCBI Taxonomy" id="372463"/>
    <lineage>
        <taxon>Bacteria</taxon>
        <taxon>Bacillati</taxon>
        <taxon>Bacillota</taxon>
        <taxon>Bacilli</taxon>
        <taxon>Bacillales</taxon>
        <taxon>Bacillaceae</taxon>
        <taxon>Oceanobacillus</taxon>
    </lineage>
</organism>
<evidence type="ECO:0000256" key="1">
    <source>
        <dbReference type="ARBA" id="ARBA00001933"/>
    </source>
</evidence>
<dbReference type="PANTHER" id="PTHR42790">
    <property type="entry name" value="AMINOTRANSFERASE"/>
    <property type="match status" value="1"/>
</dbReference>
<dbReference type="GO" id="GO:0030170">
    <property type="term" value="F:pyridoxal phosphate binding"/>
    <property type="evidence" value="ECO:0007669"/>
    <property type="project" value="InterPro"/>
</dbReference>
<feature type="domain" description="Aminotransferase class I/classII large" evidence="7">
    <location>
        <begin position="48"/>
        <end position="385"/>
    </location>
</feature>
<dbReference type="GO" id="GO:1901605">
    <property type="term" value="P:alpha-amino acid metabolic process"/>
    <property type="evidence" value="ECO:0007669"/>
    <property type="project" value="TreeGrafter"/>
</dbReference>
<gene>
    <name evidence="8" type="ORF">D1B32_19175</name>
</gene>
<evidence type="ECO:0000256" key="3">
    <source>
        <dbReference type="ARBA" id="ARBA00011738"/>
    </source>
</evidence>
<dbReference type="OrthoDB" id="9802328at2"/>
<dbReference type="GO" id="GO:0008483">
    <property type="term" value="F:transaminase activity"/>
    <property type="evidence" value="ECO:0007669"/>
    <property type="project" value="UniProtKB-KW"/>
</dbReference>